<dbReference type="InterPro" id="IPR043427">
    <property type="entry name" value="YscJ/FliF"/>
</dbReference>
<dbReference type="PANTHER" id="PTHR30046">
    <property type="entry name" value="FLAGELLAR M-RING PROTEIN"/>
    <property type="match status" value="1"/>
</dbReference>
<dbReference type="Gene3D" id="3.30.300.30">
    <property type="match status" value="1"/>
</dbReference>
<dbReference type="PIRSF" id="PIRSF004862">
    <property type="entry name" value="FliF"/>
    <property type="match status" value="1"/>
</dbReference>
<dbReference type="GO" id="GO:0003774">
    <property type="term" value="F:cytoskeletal motor activity"/>
    <property type="evidence" value="ECO:0007669"/>
    <property type="project" value="InterPro"/>
</dbReference>
<dbReference type="PRINTS" id="PR01009">
    <property type="entry name" value="FLGMRINGFLIF"/>
</dbReference>
<evidence type="ECO:0000256" key="11">
    <source>
        <dbReference type="SAM" id="Phobius"/>
    </source>
</evidence>
<organism evidence="14 15">
    <name type="scientific">Thermoleophilum album</name>
    <dbReference type="NCBI Taxonomy" id="29539"/>
    <lineage>
        <taxon>Bacteria</taxon>
        <taxon>Bacillati</taxon>
        <taxon>Actinomycetota</taxon>
        <taxon>Thermoleophilia</taxon>
        <taxon>Thermoleophilales</taxon>
        <taxon>Thermoleophilaceae</taxon>
        <taxon>Thermoleophilum</taxon>
    </lineage>
</organism>
<keyword evidence="14" id="KW-0282">Flagellum</keyword>
<dbReference type="Pfam" id="PF08345">
    <property type="entry name" value="YscJ_FliF_C"/>
    <property type="match status" value="1"/>
</dbReference>
<dbReference type="GO" id="GO:0009431">
    <property type="term" value="C:bacterial-type flagellum basal body, MS ring"/>
    <property type="evidence" value="ECO:0007669"/>
    <property type="project" value="InterPro"/>
</dbReference>
<dbReference type="InterPro" id="IPR013556">
    <property type="entry name" value="Flag_M-ring_C"/>
</dbReference>
<keyword evidence="7 11" id="KW-0472">Membrane</keyword>
<comment type="subcellular location">
    <subcellularLocation>
        <location evidence="1 9">Bacterial flagellum basal body</location>
    </subcellularLocation>
    <subcellularLocation>
        <location evidence="2">Cell membrane</location>
        <topology evidence="2">Multi-pass membrane protein</topology>
    </subcellularLocation>
</comment>
<evidence type="ECO:0000313" key="15">
    <source>
        <dbReference type="Proteomes" id="UP000222056"/>
    </source>
</evidence>
<dbReference type="RefSeq" id="WP_093118149.1">
    <property type="nucleotide sequence ID" value="NZ_FNWJ01000002.1"/>
</dbReference>
<feature type="compositionally biased region" description="Basic and acidic residues" evidence="10">
    <location>
        <begin position="491"/>
        <end position="506"/>
    </location>
</feature>
<evidence type="ECO:0000256" key="10">
    <source>
        <dbReference type="SAM" id="MobiDB-lite"/>
    </source>
</evidence>
<dbReference type="Proteomes" id="UP000222056">
    <property type="component" value="Unassembled WGS sequence"/>
</dbReference>
<comment type="function">
    <text evidence="9">The M ring may be actively involved in energy transduction.</text>
</comment>
<proteinExistence type="inferred from homology"/>
<evidence type="ECO:0000256" key="3">
    <source>
        <dbReference type="ARBA" id="ARBA00007971"/>
    </source>
</evidence>
<evidence type="ECO:0000256" key="4">
    <source>
        <dbReference type="ARBA" id="ARBA00022475"/>
    </source>
</evidence>
<evidence type="ECO:0000256" key="8">
    <source>
        <dbReference type="ARBA" id="ARBA00023143"/>
    </source>
</evidence>
<dbReference type="InterPro" id="IPR000067">
    <property type="entry name" value="FlgMring_FliF"/>
</dbReference>
<dbReference type="AlphaFoldDB" id="A0A1H6FV82"/>
<evidence type="ECO:0000259" key="13">
    <source>
        <dbReference type="Pfam" id="PF08345"/>
    </source>
</evidence>
<dbReference type="STRING" id="29539.SAMN02745716_1708"/>
<gene>
    <name evidence="14" type="ORF">SAMN02745716_1708</name>
</gene>
<evidence type="ECO:0000259" key="12">
    <source>
        <dbReference type="Pfam" id="PF01514"/>
    </source>
</evidence>
<sequence>MGDRLQLLRNTDLRGRLGIIVSVGAILAVAFLLYSLVARTSYTTMLTGLDPAETGKVTAALDQHGIAYKLENNGTALAVDSSKTAEARVALAQAGLPGRSQPGFELLDKQKLGASDFQQRVAYQRALEGEIARALEQIDGVSSAQVQLTLPQDRLFVDNRQKPTAAVVISGNVGGLDPQAVRGMARLVAASVEGLNPNDVTITDSSGQLLWPQAGGDGAGEASKQAAEARYDQELETRLNALLTRTIGPGKGQVQVSSDLDVDHTTQEKLIYARQGTPLRRTVEQEQLQGGGGAGGVAGTGGNIPTFAQQGVGAGAGSNYRRRNEQTDFGVSKTVERRRVAPGTIRRQSVALVLDTSVPPASVRALQQAVAAAAGIDPKRGDQLTVSRVRFAPAQAPAGSPIGDALGYLKWLALGLAALAFLFFVVRQLRRREQEQLADPVWLREITAPRRLAELEAMRPEEQPTSVMPAVAAGPVQQREPVGASGGYESSAHRTDVERLADEQPDRLAQQVRAWMRES</sequence>
<dbReference type="EMBL" id="FNWJ01000002">
    <property type="protein sequence ID" value="SEH14687.1"/>
    <property type="molecule type" value="Genomic_DNA"/>
</dbReference>
<feature type="transmembrane region" description="Helical" evidence="11">
    <location>
        <begin position="17"/>
        <end position="37"/>
    </location>
</feature>
<dbReference type="InterPro" id="IPR006182">
    <property type="entry name" value="FliF_N_dom"/>
</dbReference>
<dbReference type="NCBIfam" id="TIGR00206">
    <property type="entry name" value="fliF"/>
    <property type="match status" value="1"/>
</dbReference>
<evidence type="ECO:0000256" key="5">
    <source>
        <dbReference type="ARBA" id="ARBA00022692"/>
    </source>
</evidence>
<feature type="domain" description="Flagellar M-ring C-terminal" evidence="13">
    <location>
        <begin position="243"/>
        <end position="391"/>
    </location>
</feature>
<feature type="domain" description="Flagellar M-ring N-terminal" evidence="12">
    <location>
        <begin position="38"/>
        <end position="210"/>
    </location>
</feature>
<evidence type="ECO:0000256" key="6">
    <source>
        <dbReference type="ARBA" id="ARBA00022989"/>
    </source>
</evidence>
<dbReference type="InterPro" id="IPR045851">
    <property type="entry name" value="AMP-bd_C_sf"/>
</dbReference>
<evidence type="ECO:0000256" key="2">
    <source>
        <dbReference type="ARBA" id="ARBA00004651"/>
    </source>
</evidence>
<keyword evidence="15" id="KW-1185">Reference proteome</keyword>
<protein>
    <recommendedName>
        <fullName evidence="9">Flagellar M-ring protein</fullName>
    </recommendedName>
</protein>
<keyword evidence="6 11" id="KW-1133">Transmembrane helix</keyword>
<feature type="region of interest" description="Disordered" evidence="10">
    <location>
        <begin position="459"/>
        <end position="506"/>
    </location>
</feature>
<reference evidence="15" key="1">
    <citation type="submission" date="2016-10" db="EMBL/GenBank/DDBJ databases">
        <authorList>
            <person name="Varghese N."/>
            <person name="Submissions S."/>
        </authorList>
    </citation>
    <scope>NUCLEOTIDE SEQUENCE [LARGE SCALE GENOMIC DNA]</scope>
    <source>
        <strain evidence="15">ATCC 35263</strain>
    </source>
</reference>
<name>A0A1H6FV82_THEAL</name>
<dbReference type="PANTHER" id="PTHR30046:SF0">
    <property type="entry name" value="FLAGELLAR M-RING PROTEIN"/>
    <property type="match status" value="1"/>
</dbReference>
<keyword evidence="5 11" id="KW-0812">Transmembrane</keyword>
<keyword evidence="14" id="KW-0969">Cilium</keyword>
<dbReference type="GO" id="GO:0005886">
    <property type="term" value="C:plasma membrane"/>
    <property type="evidence" value="ECO:0007669"/>
    <property type="project" value="UniProtKB-SubCell"/>
</dbReference>
<comment type="similarity">
    <text evidence="3 9">Belongs to the FliF family.</text>
</comment>
<dbReference type="Pfam" id="PF01514">
    <property type="entry name" value="YscJ_FliF"/>
    <property type="match status" value="1"/>
</dbReference>
<dbReference type="OrthoDB" id="9807026at2"/>
<evidence type="ECO:0000256" key="1">
    <source>
        <dbReference type="ARBA" id="ARBA00004117"/>
    </source>
</evidence>
<dbReference type="GO" id="GO:0071973">
    <property type="term" value="P:bacterial-type flagellum-dependent cell motility"/>
    <property type="evidence" value="ECO:0007669"/>
    <property type="project" value="InterPro"/>
</dbReference>
<accession>A0A1H6FV82</accession>
<feature type="transmembrane region" description="Helical" evidence="11">
    <location>
        <begin position="408"/>
        <end position="426"/>
    </location>
</feature>
<evidence type="ECO:0000256" key="7">
    <source>
        <dbReference type="ARBA" id="ARBA00023136"/>
    </source>
</evidence>
<keyword evidence="8 9" id="KW-0975">Bacterial flagellum</keyword>
<keyword evidence="4" id="KW-1003">Cell membrane</keyword>
<keyword evidence="14" id="KW-0966">Cell projection</keyword>
<evidence type="ECO:0000313" key="14">
    <source>
        <dbReference type="EMBL" id="SEH14687.1"/>
    </source>
</evidence>
<evidence type="ECO:0000256" key="9">
    <source>
        <dbReference type="PIRNR" id="PIRNR004862"/>
    </source>
</evidence>